<reference evidence="5" key="1">
    <citation type="submission" date="2025-08" db="UniProtKB">
        <authorList>
            <consortium name="RefSeq"/>
        </authorList>
    </citation>
    <scope>IDENTIFICATION</scope>
</reference>
<feature type="repeat" description="ANK" evidence="3">
    <location>
        <begin position="199"/>
        <end position="231"/>
    </location>
</feature>
<evidence type="ECO:0000313" key="5">
    <source>
        <dbReference type="RefSeq" id="XP_013076251.2"/>
    </source>
</evidence>
<dbReference type="Pfam" id="PF12796">
    <property type="entry name" value="Ank_2"/>
    <property type="match status" value="3"/>
</dbReference>
<dbReference type="PANTHER" id="PTHR24166:SF48">
    <property type="entry name" value="PROTEIN VAPYRIN"/>
    <property type="match status" value="1"/>
</dbReference>
<evidence type="ECO:0000256" key="2">
    <source>
        <dbReference type="ARBA" id="ARBA00023043"/>
    </source>
</evidence>
<dbReference type="AlphaFoldDB" id="A0A9U8E8J0"/>
<accession>A0A9U8E8J0</accession>
<dbReference type="OrthoDB" id="6104734at2759"/>
<evidence type="ECO:0000256" key="3">
    <source>
        <dbReference type="PROSITE-ProRule" id="PRU00023"/>
    </source>
</evidence>
<dbReference type="OMA" id="NCNINCA"/>
<dbReference type="SMART" id="SM00248">
    <property type="entry name" value="ANK"/>
    <property type="match status" value="14"/>
</dbReference>
<gene>
    <name evidence="5" type="primary">LOC106062518</name>
</gene>
<dbReference type="Proteomes" id="UP001165740">
    <property type="component" value="Chromosome 11"/>
</dbReference>
<dbReference type="GeneID" id="106062518"/>
<dbReference type="PRINTS" id="PR01415">
    <property type="entry name" value="ANKYRIN"/>
</dbReference>
<keyword evidence="1" id="KW-0677">Repeat</keyword>
<dbReference type="Pfam" id="PF00023">
    <property type="entry name" value="Ank"/>
    <property type="match status" value="2"/>
</dbReference>
<feature type="repeat" description="ANK" evidence="3">
    <location>
        <begin position="317"/>
        <end position="349"/>
    </location>
</feature>
<dbReference type="KEGG" id="bgt:106062518"/>
<dbReference type="PANTHER" id="PTHR24166">
    <property type="entry name" value="ROLLING PEBBLES, ISOFORM B"/>
    <property type="match status" value="1"/>
</dbReference>
<protein>
    <submittedName>
        <fullName evidence="5">Ankyrin repeat protein RF_0381</fullName>
    </submittedName>
</protein>
<name>A0A9U8E8J0_BIOGL</name>
<dbReference type="PROSITE" id="PS50297">
    <property type="entry name" value="ANK_REP_REGION"/>
    <property type="match status" value="6"/>
</dbReference>
<feature type="repeat" description="ANK" evidence="3">
    <location>
        <begin position="49"/>
        <end position="81"/>
    </location>
</feature>
<organism evidence="4 5">
    <name type="scientific">Biomphalaria glabrata</name>
    <name type="common">Bloodfluke planorb</name>
    <name type="synonym">Freshwater snail</name>
    <dbReference type="NCBI Taxonomy" id="6526"/>
    <lineage>
        <taxon>Eukaryota</taxon>
        <taxon>Metazoa</taxon>
        <taxon>Spiralia</taxon>
        <taxon>Lophotrochozoa</taxon>
        <taxon>Mollusca</taxon>
        <taxon>Gastropoda</taxon>
        <taxon>Heterobranchia</taxon>
        <taxon>Euthyneura</taxon>
        <taxon>Panpulmonata</taxon>
        <taxon>Hygrophila</taxon>
        <taxon>Lymnaeoidea</taxon>
        <taxon>Planorbidae</taxon>
        <taxon>Biomphalaria</taxon>
    </lineage>
</organism>
<feature type="repeat" description="ANK" evidence="3">
    <location>
        <begin position="350"/>
        <end position="382"/>
    </location>
</feature>
<evidence type="ECO:0000256" key="1">
    <source>
        <dbReference type="ARBA" id="ARBA00022737"/>
    </source>
</evidence>
<dbReference type="InterPro" id="IPR050889">
    <property type="entry name" value="Dendritic_Spine_Reg/Scaffold"/>
</dbReference>
<feature type="repeat" description="ANK" evidence="3">
    <location>
        <begin position="549"/>
        <end position="581"/>
    </location>
</feature>
<dbReference type="PROSITE" id="PS50088">
    <property type="entry name" value="ANK_REPEAT"/>
    <property type="match status" value="8"/>
</dbReference>
<dbReference type="SUPFAM" id="SSF48403">
    <property type="entry name" value="Ankyrin repeat"/>
    <property type="match status" value="2"/>
</dbReference>
<keyword evidence="4" id="KW-1185">Reference proteome</keyword>
<keyword evidence="2 3" id="KW-0040">ANK repeat</keyword>
<dbReference type="InterPro" id="IPR036770">
    <property type="entry name" value="Ankyrin_rpt-contain_sf"/>
</dbReference>
<dbReference type="InterPro" id="IPR002110">
    <property type="entry name" value="Ankyrin_rpt"/>
</dbReference>
<evidence type="ECO:0000313" key="4">
    <source>
        <dbReference type="Proteomes" id="UP001165740"/>
    </source>
</evidence>
<feature type="repeat" description="ANK" evidence="3">
    <location>
        <begin position="284"/>
        <end position="316"/>
    </location>
</feature>
<feature type="repeat" description="ANK" evidence="3">
    <location>
        <begin position="459"/>
        <end position="491"/>
    </location>
</feature>
<sequence>MYKLFSEDVVGFTFYAYRTPNNAVNQVLDEAKSRDPNIDKEEIDSRNSNGNTALMLAVEKRDLGTCQFLLEHGANPNVLRSKEGDCTAHKLYNTELIRLLIRHGALFSCSEGLEALGRAVSCSMYEEIIAGENKRSQTETEEEFETDLIVANHHGRDDLVTKLIQNKVSLGLTILHTRSPDLLKKLISAGADINFTDTYGSTALHKAALFGRFDIVQLLVEGKAHLDPVDLDGNTPLLLSIPTSNVIITKGCCLLLRSVDKTNYKQIISYLIEKNCNINCANSKGETPLFKLVKSGFLEQIKEVIAKGADINFVTSSGDNALHLAIRENKIEIVECLKENKVDVNILTTNGVSPLMLALQIGNDYVATLLINAGADVNCKDDLGQSALIKAISGIYKWASCESEKQKYFKIAEALIKAGAEVNCTDSIPALILCLENENFDLVKLLIDRGCNVNVRNKKMLTALMISVDKNQKDIVERLLQAGADVNDTDSEGNTALMRAVVKETKDYQTRGHYQVIVPVQKYLEDSDALSIVHLLLKYNAGVNVFNKYKESALTIAMKRPTGDVAKLLIQNGADVNIYASPCEAPLLIAAAKFDCAVVQEIMNSVKEVDLVDKNGNTALMIFLKHSRGYWKADECFRLVSSFVERNAKIDHVNKQKESPQHCEISSPSWCKC</sequence>
<dbReference type="RefSeq" id="XP_013076251.2">
    <property type="nucleotide sequence ID" value="XM_013220797.2"/>
</dbReference>
<proteinExistence type="predicted"/>
<dbReference type="Gene3D" id="1.25.40.20">
    <property type="entry name" value="Ankyrin repeat-containing domain"/>
    <property type="match status" value="5"/>
</dbReference>
<feature type="repeat" description="ANK" evidence="3">
    <location>
        <begin position="426"/>
        <end position="458"/>
    </location>
</feature>